<keyword evidence="7 8" id="KW-0472">Membrane</keyword>
<feature type="transmembrane region" description="Helical" evidence="8">
    <location>
        <begin position="260"/>
        <end position="283"/>
    </location>
</feature>
<comment type="caution">
    <text evidence="9">The sequence shown here is derived from an EMBL/GenBank/DDBJ whole genome shotgun (WGS) entry which is preliminary data.</text>
</comment>
<evidence type="ECO:0000256" key="8">
    <source>
        <dbReference type="SAM" id="Phobius"/>
    </source>
</evidence>
<name>A0A1F5JHQ7_9BACT</name>
<dbReference type="GO" id="GO:0005886">
    <property type="term" value="C:plasma membrane"/>
    <property type="evidence" value="ECO:0007669"/>
    <property type="project" value="UniProtKB-SubCell"/>
</dbReference>
<evidence type="ECO:0000256" key="7">
    <source>
        <dbReference type="ARBA" id="ARBA00023136"/>
    </source>
</evidence>
<feature type="transmembrane region" description="Helical" evidence="8">
    <location>
        <begin position="82"/>
        <end position="102"/>
    </location>
</feature>
<dbReference type="GO" id="GO:0016763">
    <property type="term" value="F:pentosyltransferase activity"/>
    <property type="evidence" value="ECO:0007669"/>
    <property type="project" value="TreeGrafter"/>
</dbReference>
<proteinExistence type="predicted"/>
<evidence type="ECO:0000256" key="6">
    <source>
        <dbReference type="ARBA" id="ARBA00022989"/>
    </source>
</evidence>
<evidence type="ECO:0000313" key="9">
    <source>
        <dbReference type="EMBL" id="OGE28132.1"/>
    </source>
</evidence>
<dbReference type="PANTHER" id="PTHR33908">
    <property type="entry name" value="MANNOSYLTRANSFERASE YKCB-RELATED"/>
    <property type="match status" value="1"/>
</dbReference>
<sequence length="496" mass="56460">MIKAIFVLVILAFIIRILFIYQGGVSFHYDMARDAYEAEQIWKNHDLKVLGPPTSTSGLYHGIFYYYLIAPFYMLGQGDPRVVAIFLSFLNSIVIIPIVILAKDLFKSTKWAILAGFLFVVSFEATQYASWISNPAPAVFTIALFFLFLREWQKGKTYGLYLATLLAALSTQFQFFLIYLFFLIPIFGIIFKIKTHPKVIGISCLVALLGLINFFVAAVKFKTFEKIFLGFSNIGTAGQIDFRPQFDELFHNYINRFTEIFTFNFFPTNVLLGGVLSFVVVYFIRKERILYFYLFSNIPIFLFGGHTNTYANIGLSTPAILAVVVLLRSIWRVSKILVFAVIFLSLLSNLAAIFKYNPDGQVILVIPNDMNLKNQLSLIDETYKEASGSAFSINTVTLPLWTNTTWAYLYSWYGKGKYGYVPAFYGHDQVGLLGVESLKKIDKPQDKSFLIMEPADGIPPRFYNEESDTENSKTKLTKEISYGSIKLQVRVPKTNE</sequence>
<dbReference type="AlphaFoldDB" id="A0A1F5JHQ7"/>
<reference evidence="9 10" key="1">
    <citation type="journal article" date="2016" name="Nat. Commun.">
        <title>Thousands of microbial genomes shed light on interconnected biogeochemical processes in an aquifer system.</title>
        <authorList>
            <person name="Anantharaman K."/>
            <person name="Brown C.T."/>
            <person name="Hug L.A."/>
            <person name="Sharon I."/>
            <person name="Castelle C.J."/>
            <person name="Probst A.J."/>
            <person name="Thomas B.C."/>
            <person name="Singh A."/>
            <person name="Wilkins M.J."/>
            <person name="Karaoz U."/>
            <person name="Brodie E.L."/>
            <person name="Williams K.H."/>
            <person name="Hubbard S.S."/>
            <person name="Banfield J.F."/>
        </authorList>
    </citation>
    <scope>NUCLEOTIDE SEQUENCE [LARGE SCALE GENOMIC DNA]</scope>
</reference>
<evidence type="ECO:0000256" key="5">
    <source>
        <dbReference type="ARBA" id="ARBA00022692"/>
    </source>
</evidence>
<keyword evidence="4" id="KW-0808">Transferase</keyword>
<organism evidence="9 10">
    <name type="scientific">Candidatus Daviesbacteria bacterium RIFCSPHIGHO2_01_FULL_40_11</name>
    <dbReference type="NCBI Taxonomy" id="1797762"/>
    <lineage>
        <taxon>Bacteria</taxon>
        <taxon>Candidatus Daviesiibacteriota</taxon>
    </lineage>
</organism>
<dbReference type="Proteomes" id="UP000177555">
    <property type="component" value="Unassembled WGS sequence"/>
</dbReference>
<evidence type="ECO:0000313" key="10">
    <source>
        <dbReference type="Proteomes" id="UP000177555"/>
    </source>
</evidence>
<evidence type="ECO:0000256" key="1">
    <source>
        <dbReference type="ARBA" id="ARBA00004651"/>
    </source>
</evidence>
<dbReference type="InterPro" id="IPR050297">
    <property type="entry name" value="LipidA_mod_glycosyltrf_83"/>
</dbReference>
<feature type="transmembrane region" description="Helical" evidence="8">
    <location>
        <begin position="336"/>
        <end position="354"/>
    </location>
</feature>
<keyword evidence="6 8" id="KW-1133">Transmembrane helix</keyword>
<comment type="subcellular location">
    <subcellularLocation>
        <location evidence="1">Cell membrane</location>
        <topology evidence="1">Multi-pass membrane protein</topology>
    </subcellularLocation>
</comment>
<gene>
    <name evidence="9" type="ORF">A2867_01095</name>
</gene>
<feature type="transmembrane region" description="Helical" evidence="8">
    <location>
        <begin position="161"/>
        <end position="187"/>
    </location>
</feature>
<accession>A0A1F5JHQ7</accession>
<dbReference type="GO" id="GO:0009103">
    <property type="term" value="P:lipopolysaccharide biosynthetic process"/>
    <property type="evidence" value="ECO:0007669"/>
    <property type="project" value="UniProtKB-ARBA"/>
</dbReference>
<protein>
    <recommendedName>
        <fullName evidence="11">Glycosyltransferase RgtA/B/C/D-like domain-containing protein</fullName>
    </recommendedName>
</protein>
<feature type="transmembrane region" description="Helical" evidence="8">
    <location>
        <begin position="199"/>
        <end position="219"/>
    </location>
</feature>
<evidence type="ECO:0000256" key="2">
    <source>
        <dbReference type="ARBA" id="ARBA00022475"/>
    </source>
</evidence>
<feature type="transmembrane region" description="Helical" evidence="8">
    <location>
        <begin position="58"/>
        <end position="75"/>
    </location>
</feature>
<feature type="transmembrane region" description="Helical" evidence="8">
    <location>
        <begin position="313"/>
        <end position="331"/>
    </location>
</feature>
<dbReference type="PANTHER" id="PTHR33908:SF11">
    <property type="entry name" value="MEMBRANE PROTEIN"/>
    <property type="match status" value="1"/>
</dbReference>
<feature type="transmembrane region" description="Helical" evidence="8">
    <location>
        <begin position="5"/>
        <end position="24"/>
    </location>
</feature>
<evidence type="ECO:0000256" key="3">
    <source>
        <dbReference type="ARBA" id="ARBA00022676"/>
    </source>
</evidence>
<feature type="transmembrane region" description="Helical" evidence="8">
    <location>
        <begin position="132"/>
        <end position="149"/>
    </location>
</feature>
<evidence type="ECO:0008006" key="11">
    <source>
        <dbReference type="Google" id="ProtNLM"/>
    </source>
</evidence>
<evidence type="ECO:0000256" key="4">
    <source>
        <dbReference type="ARBA" id="ARBA00022679"/>
    </source>
</evidence>
<keyword evidence="3" id="KW-0328">Glycosyltransferase</keyword>
<keyword evidence="5 8" id="KW-0812">Transmembrane</keyword>
<dbReference type="EMBL" id="MFCP01000021">
    <property type="protein sequence ID" value="OGE28132.1"/>
    <property type="molecule type" value="Genomic_DNA"/>
</dbReference>
<keyword evidence="2" id="KW-1003">Cell membrane</keyword>